<proteinExistence type="predicted"/>
<gene>
    <name evidence="4" type="ORF">SAMN05216223_1189</name>
</gene>
<protein>
    <submittedName>
        <fullName evidence="4">DMSO/TMAO reductase YedYZ, molybdopterin-dependent catalytic subunit</fullName>
    </submittedName>
</protein>
<keyword evidence="2" id="KW-0812">Transmembrane</keyword>
<keyword evidence="5" id="KW-1185">Reference proteome</keyword>
<dbReference type="PANTHER" id="PTHR19372">
    <property type="entry name" value="SULFITE REDUCTASE"/>
    <property type="match status" value="1"/>
</dbReference>
<feature type="transmembrane region" description="Helical" evidence="2">
    <location>
        <begin position="198"/>
        <end position="216"/>
    </location>
</feature>
<dbReference type="EMBL" id="FNVU01000018">
    <property type="protein sequence ID" value="SEG86935.1"/>
    <property type="molecule type" value="Genomic_DNA"/>
</dbReference>
<evidence type="ECO:0000313" key="5">
    <source>
        <dbReference type="Proteomes" id="UP000236754"/>
    </source>
</evidence>
<dbReference type="SUPFAM" id="SSF81296">
    <property type="entry name" value="E set domains"/>
    <property type="match status" value="1"/>
</dbReference>
<dbReference type="GO" id="GO:0020037">
    <property type="term" value="F:heme binding"/>
    <property type="evidence" value="ECO:0007669"/>
    <property type="project" value="TreeGrafter"/>
</dbReference>
<feature type="transmembrane region" description="Helical" evidence="2">
    <location>
        <begin position="46"/>
        <end position="70"/>
    </location>
</feature>
<dbReference type="Pfam" id="PF00174">
    <property type="entry name" value="Oxidored_molyb"/>
    <property type="match status" value="1"/>
</dbReference>
<sequence>MSEQRSGGAQGRAADGSAADPEGGGGQRESGPAMTKKRLAALGGRIARGALVGLVAGGAGLAVGELVAVATGEASSPVVAAGDWAISITPTWLEQFAIRNFGSNDKSVLLGGVYATLAVGAAADGVLARSRLTTASFLTAAFGVVGAIAAVTRPAAHTNWLLPSLLAGLVAALVLRRLTTLSLRESAPSAESSERRRFVLGTLGTAAGALVAGYGGDAWIKARYNVSAARAKVVLPTPKAVLPEPPASVHPNVAGLRSFFTPNSEFYRVDTALTLPQVDPDDWKLTIHGMVDRPFEITFDELLSYAFEEHDMTLTCVSNPVGGPYMGNARWLGTPLAPLLRRAGVHSGADMILSTSTDGMTIGSPVEAVLDGREAMLAIAMNGEALPVKHGFPCRMLIPGLYGYVSATKWLTDLHLTTFASSDAYWTPRGYSPEAPVKTASRIDVPASGATVPAGTVVLAGTAWATHRGIAAVEVRIDNGAWREATLATSDTPDTWRQWSYQWVDAPKGSHAVKVRATDGTGAVQTSAVQGVVPNGATGYHGITVRVS</sequence>
<dbReference type="Pfam" id="PF17957">
    <property type="entry name" value="Big_7"/>
    <property type="match status" value="1"/>
</dbReference>
<evidence type="ECO:0000259" key="3">
    <source>
        <dbReference type="Pfam" id="PF00174"/>
    </source>
</evidence>
<feature type="region of interest" description="Disordered" evidence="1">
    <location>
        <begin position="1"/>
        <end position="34"/>
    </location>
</feature>
<keyword evidence="2" id="KW-1133">Transmembrane helix</keyword>
<organism evidence="4 5">
    <name type="scientific">Actinacidiphila yanglinensis</name>
    <dbReference type="NCBI Taxonomy" id="310779"/>
    <lineage>
        <taxon>Bacteria</taxon>
        <taxon>Bacillati</taxon>
        <taxon>Actinomycetota</taxon>
        <taxon>Actinomycetes</taxon>
        <taxon>Kitasatosporales</taxon>
        <taxon>Streptomycetaceae</taxon>
        <taxon>Actinacidiphila</taxon>
    </lineage>
</organism>
<feature type="transmembrane region" description="Helical" evidence="2">
    <location>
        <begin position="160"/>
        <end position="178"/>
    </location>
</feature>
<dbReference type="Gene3D" id="3.90.420.10">
    <property type="entry name" value="Oxidoreductase, molybdopterin-binding domain"/>
    <property type="match status" value="1"/>
</dbReference>
<name>A0A1H6DQS6_9ACTN</name>
<evidence type="ECO:0000256" key="1">
    <source>
        <dbReference type="SAM" id="MobiDB-lite"/>
    </source>
</evidence>
<dbReference type="OrthoDB" id="9795587at2"/>
<reference evidence="4 5" key="1">
    <citation type="submission" date="2016-10" db="EMBL/GenBank/DDBJ databases">
        <authorList>
            <person name="de Groot N.N."/>
        </authorList>
    </citation>
    <scope>NUCLEOTIDE SEQUENCE [LARGE SCALE GENOMIC DNA]</scope>
    <source>
        <strain evidence="4 5">CGMCC 4.2023</strain>
    </source>
</reference>
<keyword evidence="2" id="KW-0472">Membrane</keyword>
<dbReference type="GO" id="GO:0008482">
    <property type="term" value="F:sulfite oxidase activity"/>
    <property type="evidence" value="ECO:0007669"/>
    <property type="project" value="TreeGrafter"/>
</dbReference>
<feature type="domain" description="Oxidoreductase molybdopterin-binding" evidence="3">
    <location>
        <begin position="274"/>
        <end position="426"/>
    </location>
</feature>
<feature type="transmembrane region" description="Helical" evidence="2">
    <location>
        <begin position="108"/>
        <end position="128"/>
    </location>
</feature>
<dbReference type="AlphaFoldDB" id="A0A1H6DQS6"/>
<dbReference type="GO" id="GO:0006790">
    <property type="term" value="P:sulfur compound metabolic process"/>
    <property type="evidence" value="ECO:0007669"/>
    <property type="project" value="TreeGrafter"/>
</dbReference>
<dbReference type="GO" id="GO:0043546">
    <property type="term" value="F:molybdopterin cofactor binding"/>
    <property type="evidence" value="ECO:0007669"/>
    <property type="project" value="TreeGrafter"/>
</dbReference>
<evidence type="ECO:0000313" key="4">
    <source>
        <dbReference type="EMBL" id="SEG86935.1"/>
    </source>
</evidence>
<dbReference type="Gene3D" id="2.60.40.650">
    <property type="match status" value="1"/>
</dbReference>
<feature type="transmembrane region" description="Helical" evidence="2">
    <location>
        <begin position="135"/>
        <end position="154"/>
    </location>
</feature>
<dbReference type="PANTHER" id="PTHR19372:SF7">
    <property type="entry name" value="SULFITE OXIDASE, MITOCHONDRIAL"/>
    <property type="match status" value="1"/>
</dbReference>
<dbReference type="InterPro" id="IPR036374">
    <property type="entry name" value="OxRdtase_Mopterin-bd_sf"/>
</dbReference>
<dbReference type="InterPro" id="IPR014756">
    <property type="entry name" value="Ig_E-set"/>
</dbReference>
<dbReference type="Proteomes" id="UP000236754">
    <property type="component" value="Unassembled WGS sequence"/>
</dbReference>
<evidence type="ECO:0000256" key="2">
    <source>
        <dbReference type="SAM" id="Phobius"/>
    </source>
</evidence>
<accession>A0A1H6DQS6</accession>
<dbReference type="InterPro" id="IPR000572">
    <property type="entry name" value="OxRdtase_Mopterin-bd_dom"/>
</dbReference>
<dbReference type="SUPFAM" id="SSF56524">
    <property type="entry name" value="Oxidoreductase molybdopterin-binding domain"/>
    <property type="match status" value="1"/>
</dbReference>